<dbReference type="PANTHER" id="PTHR32401:SF49">
    <property type="entry name" value="OS10G0129200 PROTEIN"/>
    <property type="match status" value="1"/>
</dbReference>
<dbReference type="OrthoDB" id="694346at2759"/>
<dbReference type="InterPro" id="IPR001220">
    <property type="entry name" value="Legume_lectin_dom"/>
</dbReference>
<dbReference type="Gramene" id="TraesROB_scaffold_045031_01G000600.1">
    <property type="protein sequence ID" value="TraesROB_scaffold_045031_01G000600.1"/>
    <property type="gene ID" value="TraesROB_scaffold_045031_01G000600"/>
</dbReference>
<dbReference type="PIRSF" id="PIRSF002690">
    <property type="entry name" value="L-type_lectin_plant"/>
    <property type="match status" value="1"/>
</dbReference>
<organism evidence="5">
    <name type="scientific">Triticum aestivum</name>
    <name type="common">Wheat</name>
    <dbReference type="NCBI Taxonomy" id="4565"/>
    <lineage>
        <taxon>Eukaryota</taxon>
        <taxon>Viridiplantae</taxon>
        <taxon>Streptophyta</taxon>
        <taxon>Embryophyta</taxon>
        <taxon>Tracheophyta</taxon>
        <taxon>Spermatophyta</taxon>
        <taxon>Magnoliopsida</taxon>
        <taxon>Liliopsida</taxon>
        <taxon>Poales</taxon>
        <taxon>Poaceae</taxon>
        <taxon>BOP clade</taxon>
        <taxon>Pooideae</taxon>
        <taxon>Triticodae</taxon>
        <taxon>Triticeae</taxon>
        <taxon>Triticinae</taxon>
        <taxon>Triticum</taxon>
    </lineage>
</organism>
<dbReference type="InterPro" id="IPR050258">
    <property type="entry name" value="Leguminous_Lectin"/>
</dbReference>
<proteinExistence type="inferred from homology"/>
<evidence type="ECO:0000313" key="6">
    <source>
        <dbReference type="Proteomes" id="UP000019116"/>
    </source>
</evidence>
<dbReference type="SUPFAM" id="SSF49899">
    <property type="entry name" value="Concanavalin A-like lectins/glucanases"/>
    <property type="match status" value="1"/>
</dbReference>
<dbReference type="Gramene" id="TraesLAC5B03G02960780.1">
    <property type="protein sequence ID" value="TraesLAC5B03G02960780.1"/>
    <property type="gene ID" value="TraesLAC5B03G02960780"/>
</dbReference>
<accession>A0A3B6U513</accession>
<keyword evidence="3" id="KW-0732">Signal</keyword>
<keyword evidence="6" id="KW-1185">Reference proteome</keyword>
<dbReference type="OMA" id="NTWDPSK"/>
<feature type="chain" id="PRO_5043181539" description="Legume lectin domain-containing protein" evidence="3">
    <location>
        <begin position="33"/>
        <end position="281"/>
    </location>
</feature>
<sequence>MATAASHARSSILVSVCAGCFLLLCLPCDAAASPLSFSFDFSNKSTFSSRIQVMGDALQQDNLVDLTVDTSYRRGIHYLKGRMSYVDPVPFFDGTTHELTSFVTHFTFAIKPIPGEIRGDGMAFFLSSFPPTVPANSTGGNLGLIVQGDGNALGADRFVAIVFKTFNSSDHIGIDINSASSSKNETALPDFSLNGSMTACITLNGTTGMIDASLQFNDNRSLGPFKVSYQLPDPSSLLPPEVAVGFSAGTGDYSERHQIMSWSFTTTLPQRKDLSGAETRI</sequence>
<feature type="domain" description="Legume lectin" evidence="4">
    <location>
        <begin position="38"/>
        <end position="272"/>
    </location>
</feature>
<dbReference type="Pfam" id="PF00139">
    <property type="entry name" value="Lectin_legB"/>
    <property type="match status" value="1"/>
</dbReference>
<dbReference type="EnsemblPlants" id="TraesCSU02G075400.1">
    <property type="protein sequence ID" value="TraesCSU02G075400.1"/>
    <property type="gene ID" value="TraesCSU02G075400"/>
</dbReference>
<evidence type="ECO:0000256" key="2">
    <source>
        <dbReference type="ARBA" id="ARBA00022734"/>
    </source>
</evidence>
<protein>
    <recommendedName>
        <fullName evidence="4">Legume lectin domain-containing protein</fullName>
    </recommendedName>
</protein>
<dbReference type="Gramene" id="TraesCSU03G0078500.1">
    <property type="protein sequence ID" value="TraesCSU03G0078500.1.CDS"/>
    <property type="gene ID" value="TraesCSU03G0078500"/>
</dbReference>
<name>A0A3B6U513_WHEAT</name>
<evidence type="ECO:0000256" key="3">
    <source>
        <dbReference type="SAM" id="SignalP"/>
    </source>
</evidence>
<dbReference type="SMR" id="A0A3B6U513"/>
<dbReference type="GO" id="GO:0030246">
    <property type="term" value="F:carbohydrate binding"/>
    <property type="evidence" value="ECO:0007669"/>
    <property type="project" value="UniProtKB-KW"/>
</dbReference>
<dbReference type="AlphaFoldDB" id="A0A3B6U513"/>
<dbReference type="PANTHER" id="PTHR32401">
    <property type="entry name" value="CONCANAVALIN A-LIKE LECTIN FAMILY PROTEIN"/>
    <property type="match status" value="1"/>
</dbReference>
<dbReference type="Gramene" id="TraesCSU02G075400.1">
    <property type="protein sequence ID" value="TraesCSU02G075400.1"/>
    <property type="gene ID" value="TraesCSU02G075400"/>
</dbReference>
<evidence type="ECO:0000256" key="1">
    <source>
        <dbReference type="ARBA" id="ARBA00007606"/>
    </source>
</evidence>
<dbReference type="STRING" id="4565.A0A3B6U513"/>
<evidence type="ECO:0000313" key="5">
    <source>
        <dbReference type="EnsemblPlants" id="TraesCSU02G075400.1"/>
    </source>
</evidence>
<dbReference type="InterPro" id="IPR013320">
    <property type="entry name" value="ConA-like_dom_sf"/>
</dbReference>
<reference evidence="5" key="2">
    <citation type="submission" date="2018-10" db="UniProtKB">
        <authorList>
            <consortium name="EnsemblPlants"/>
        </authorList>
    </citation>
    <scope>IDENTIFICATION</scope>
</reference>
<dbReference type="Proteomes" id="UP000019116">
    <property type="component" value="Chromosome Un"/>
</dbReference>
<dbReference type="Gene3D" id="2.60.120.200">
    <property type="match status" value="1"/>
</dbReference>
<comment type="similarity">
    <text evidence="1">Belongs to the leguminous lectin family.</text>
</comment>
<dbReference type="InterPro" id="IPR016363">
    <property type="entry name" value="L-lectin"/>
</dbReference>
<dbReference type="PaxDb" id="4565-Traes_5DL_A4DCAF5A8.1"/>
<dbReference type="Gramene" id="TraesSTA5B03G02997730.1">
    <property type="protein sequence ID" value="TraesSTA5B03G02997730.1"/>
    <property type="gene ID" value="TraesSTA5B03G02997730"/>
</dbReference>
<keyword evidence="2" id="KW-0430">Lectin</keyword>
<reference evidence="5" key="1">
    <citation type="submission" date="2018-08" db="EMBL/GenBank/DDBJ databases">
        <authorList>
            <person name="Rossello M."/>
        </authorList>
    </citation>
    <scope>NUCLEOTIDE SEQUENCE [LARGE SCALE GENOMIC DNA]</scope>
    <source>
        <strain evidence="5">cv. Chinese Spring</strain>
    </source>
</reference>
<dbReference type="CDD" id="cd06899">
    <property type="entry name" value="lectin_legume_LecRK_Arcelin_ConA"/>
    <property type="match status" value="1"/>
</dbReference>
<feature type="signal peptide" evidence="3">
    <location>
        <begin position="1"/>
        <end position="32"/>
    </location>
</feature>
<evidence type="ECO:0000259" key="4">
    <source>
        <dbReference type="Pfam" id="PF00139"/>
    </source>
</evidence>